<evidence type="ECO:0000256" key="1">
    <source>
        <dbReference type="SAM" id="MobiDB-lite"/>
    </source>
</evidence>
<proteinExistence type="predicted"/>
<dbReference type="EMBL" id="CM017653">
    <property type="protein sequence ID" value="TYI84986.1"/>
    <property type="molecule type" value="Genomic_DNA"/>
</dbReference>
<name>A0A5D2V6H3_GOSMU</name>
<protein>
    <submittedName>
        <fullName evidence="2">Uncharacterized protein</fullName>
    </submittedName>
</protein>
<evidence type="ECO:0000313" key="3">
    <source>
        <dbReference type="Proteomes" id="UP000323597"/>
    </source>
</evidence>
<sequence length="53" mass="5912">MSAGKRRWGRPSRNQVRTTSSSAPLPPPQRKDEDDEEDVCFICFDGGSLVLCD</sequence>
<evidence type="ECO:0000313" key="2">
    <source>
        <dbReference type="EMBL" id="TYI84986.1"/>
    </source>
</evidence>
<dbReference type="InterPro" id="IPR013083">
    <property type="entry name" value="Znf_RING/FYVE/PHD"/>
</dbReference>
<feature type="compositionally biased region" description="Basic residues" evidence="1">
    <location>
        <begin position="1"/>
        <end position="10"/>
    </location>
</feature>
<feature type="region of interest" description="Disordered" evidence="1">
    <location>
        <begin position="1"/>
        <end position="36"/>
    </location>
</feature>
<dbReference type="PANTHER" id="PTHR46695:SF4">
    <property type="entry name" value="ZINC FINGER CCCH DOMAIN-CONTAINING PROTEIN 44"/>
    <property type="match status" value="1"/>
</dbReference>
<organism evidence="2 3">
    <name type="scientific">Gossypium mustelinum</name>
    <name type="common">Cotton</name>
    <name type="synonym">Gossypium caicoense</name>
    <dbReference type="NCBI Taxonomy" id="34275"/>
    <lineage>
        <taxon>Eukaryota</taxon>
        <taxon>Viridiplantae</taxon>
        <taxon>Streptophyta</taxon>
        <taxon>Embryophyta</taxon>
        <taxon>Tracheophyta</taxon>
        <taxon>Spermatophyta</taxon>
        <taxon>Magnoliopsida</taxon>
        <taxon>eudicotyledons</taxon>
        <taxon>Gunneridae</taxon>
        <taxon>Pentapetalae</taxon>
        <taxon>rosids</taxon>
        <taxon>malvids</taxon>
        <taxon>Malvales</taxon>
        <taxon>Malvaceae</taxon>
        <taxon>Malvoideae</taxon>
        <taxon>Gossypium</taxon>
    </lineage>
</organism>
<keyword evidence="3" id="KW-1185">Reference proteome</keyword>
<dbReference type="Gene3D" id="3.30.40.10">
    <property type="entry name" value="Zinc/RING finger domain, C3HC4 (zinc finger)"/>
    <property type="match status" value="1"/>
</dbReference>
<dbReference type="Proteomes" id="UP000323597">
    <property type="component" value="Chromosome D05"/>
</dbReference>
<reference evidence="2 3" key="1">
    <citation type="submission" date="2019-07" db="EMBL/GenBank/DDBJ databases">
        <title>WGS assembly of Gossypium mustelinum.</title>
        <authorList>
            <person name="Chen Z.J."/>
            <person name="Sreedasyam A."/>
            <person name="Ando A."/>
            <person name="Song Q."/>
            <person name="De L."/>
            <person name="Hulse-Kemp A."/>
            <person name="Ding M."/>
            <person name="Ye W."/>
            <person name="Kirkbride R."/>
            <person name="Jenkins J."/>
            <person name="Plott C."/>
            <person name="Lovell J."/>
            <person name="Lin Y.-M."/>
            <person name="Vaughn R."/>
            <person name="Liu B."/>
            <person name="Li W."/>
            <person name="Simpson S."/>
            <person name="Scheffler B."/>
            <person name="Saski C."/>
            <person name="Grover C."/>
            <person name="Hu G."/>
            <person name="Conover J."/>
            <person name="Carlson J."/>
            <person name="Shu S."/>
            <person name="Boston L."/>
            <person name="Williams M."/>
            <person name="Peterson D."/>
            <person name="Mcgee K."/>
            <person name="Jones D."/>
            <person name="Wendel J."/>
            <person name="Stelly D."/>
            <person name="Grimwood J."/>
            <person name="Schmutz J."/>
        </authorList>
    </citation>
    <scope>NUCLEOTIDE SEQUENCE [LARGE SCALE GENOMIC DNA]</scope>
    <source>
        <strain evidence="2">1408120.09</strain>
    </source>
</reference>
<accession>A0A5D2V6H3</accession>
<gene>
    <name evidence="2" type="ORF">E1A91_D05G406100v1</name>
</gene>
<dbReference type="PANTHER" id="PTHR46695">
    <property type="entry name" value="ZINC FINGER CCCH DOMAIN-CONTAINING PROTEIN 44-RELATED"/>
    <property type="match status" value="1"/>
</dbReference>
<feature type="compositionally biased region" description="Polar residues" evidence="1">
    <location>
        <begin position="12"/>
        <end position="23"/>
    </location>
</feature>
<dbReference type="AlphaFoldDB" id="A0A5D2V6H3"/>